<gene>
    <name evidence="3" type="ORF">AVDCRST_MAG19-911</name>
</gene>
<dbReference type="EC" id="2.8.1.7" evidence="3"/>
<dbReference type="InterPro" id="IPR015424">
    <property type="entry name" value="PyrdxlP-dep_Trfase"/>
</dbReference>
<proteinExistence type="predicted"/>
<evidence type="ECO:0000313" key="3">
    <source>
        <dbReference type="EMBL" id="CAA9552176.1"/>
    </source>
</evidence>
<dbReference type="EMBL" id="CADCWL010000038">
    <property type="protein sequence ID" value="CAA9552176.1"/>
    <property type="molecule type" value="Genomic_DNA"/>
</dbReference>
<dbReference type="InterPro" id="IPR015421">
    <property type="entry name" value="PyrdxlP-dep_Trfase_major"/>
</dbReference>
<evidence type="ECO:0000259" key="2">
    <source>
        <dbReference type="Pfam" id="PF00266"/>
    </source>
</evidence>
<dbReference type="PANTHER" id="PTHR43092:SF2">
    <property type="entry name" value="HERCYNYLCYSTEINE SULFOXIDE LYASE"/>
    <property type="match status" value="1"/>
</dbReference>
<reference evidence="3" key="1">
    <citation type="submission" date="2020-02" db="EMBL/GenBank/DDBJ databases">
        <authorList>
            <person name="Meier V. D."/>
        </authorList>
    </citation>
    <scope>NUCLEOTIDE SEQUENCE</scope>
    <source>
        <strain evidence="3">AVDCRST_MAG19</strain>
    </source>
</reference>
<dbReference type="Pfam" id="PF00266">
    <property type="entry name" value="Aminotran_5"/>
    <property type="match status" value="1"/>
</dbReference>
<organism evidence="3">
    <name type="scientific">uncultured Thermomicrobiales bacterium</name>
    <dbReference type="NCBI Taxonomy" id="1645740"/>
    <lineage>
        <taxon>Bacteria</taxon>
        <taxon>Pseudomonadati</taxon>
        <taxon>Thermomicrobiota</taxon>
        <taxon>Thermomicrobia</taxon>
        <taxon>Thermomicrobiales</taxon>
        <taxon>environmental samples</taxon>
    </lineage>
</organism>
<protein>
    <submittedName>
        <fullName evidence="3">Cysteine desulfurase</fullName>
        <ecNumber evidence="3">2.8.1.7</ecNumber>
    </submittedName>
</protein>
<dbReference type="SUPFAM" id="SSF53383">
    <property type="entry name" value="PLP-dependent transferases"/>
    <property type="match status" value="1"/>
</dbReference>
<evidence type="ECO:0000256" key="1">
    <source>
        <dbReference type="ARBA" id="ARBA00022898"/>
    </source>
</evidence>
<dbReference type="PROSITE" id="PS51257">
    <property type="entry name" value="PROKAR_LIPOPROTEIN"/>
    <property type="match status" value="1"/>
</dbReference>
<name>A0A6J4UJ88_9BACT</name>
<dbReference type="Gene3D" id="3.90.1150.10">
    <property type="entry name" value="Aspartate Aminotransferase, domain 1"/>
    <property type="match status" value="1"/>
</dbReference>
<dbReference type="AlphaFoldDB" id="A0A6J4UJ88"/>
<keyword evidence="3" id="KW-0808">Transferase</keyword>
<dbReference type="PANTHER" id="PTHR43092">
    <property type="entry name" value="L-CYSTEINE DESULFHYDRASE"/>
    <property type="match status" value="1"/>
</dbReference>
<dbReference type="Gene3D" id="3.40.640.10">
    <property type="entry name" value="Type I PLP-dependent aspartate aminotransferase-like (Major domain)"/>
    <property type="match status" value="1"/>
</dbReference>
<sequence length="391" mass="42932">MPLRDQFLLDPDVVFLNHGSFGACPAPVFDEYQRWQRELERQPVAFLGRRSDGLLDAARERLAAYLGADADDLVFVPNATSGLNVVARSLPLAADDEVLSTDLEYGALDQTWQHVCARVGARYVRQPVPLPVDAPAAVADAIWAGVTPRTKVLFLSHITSGTALTLPVAELCRRAREAGILSVVDGAHAPGQIPLDLAAIGADVYAGNCHKWLCAPKGSAFLHVRPDQQAWMESMIVSWGWIEGSSNHRPDRTFLSRNQWQGTRDLAAFLAVPAAIDFQAAHDWPSVRRACHLLAAETRARLEDLTGLPPISCEPSADGWPWFAQMVASPLPPLDAPALKRRLYDEYRIEVPLTRWSSGPLIRVSVQVYNTRDDADALISALARLLPEMTT</sequence>
<feature type="domain" description="Aminotransferase class V" evidence="2">
    <location>
        <begin position="32"/>
        <end position="308"/>
    </location>
</feature>
<dbReference type="InterPro" id="IPR000192">
    <property type="entry name" value="Aminotrans_V_dom"/>
</dbReference>
<accession>A0A6J4UJ88</accession>
<dbReference type="InterPro" id="IPR015422">
    <property type="entry name" value="PyrdxlP-dep_Trfase_small"/>
</dbReference>
<keyword evidence="1" id="KW-0663">Pyridoxal phosphate</keyword>
<dbReference type="GO" id="GO:0031071">
    <property type="term" value="F:cysteine desulfurase activity"/>
    <property type="evidence" value="ECO:0007669"/>
    <property type="project" value="UniProtKB-EC"/>
</dbReference>